<dbReference type="eggNOG" id="KOG4658">
    <property type="taxonomic scope" value="Eukaryota"/>
</dbReference>
<keyword evidence="4" id="KW-0547">Nucleotide-binding</keyword>
<proteinExistence type="inferred from homology"/>
<keyword evidence="5" id="KW-0611">Plant defense</keyword>
<dbReference type="Pfam" id="PF00931">
    <property type="entry name" value="NB-ARC"/>
    <property type="match status" value="1"/>
</dbReference>
<organism evidence="10 11">
    <name type="scientific">Solanum tuberosum</name>
    <name type="common">Potato</name>
    <dbReference type="NCBI Taxonomy" id="4113"/>
    <lineage>
        <taxon>Eukaryota</taxon>
        <taxon>Viridiplantae</taxon>
        <taxon>Streptophyta</taxon>
        <taxon>Embryophyta</taxon>
        <taxon>Tracheophyta</taxon>
        <taxon>Spermatophyta</taxon>
        <taxon>Magnoliopsida</taxon>
        <taxon>eudicotyledons</taxon>
        <taxon>Gunneridae</taxon>
        <taxon>Pentapetalae</taxon>
        <taxon>asterids</taxon>
        <taxon>lamiids</taxon>
        <taxon>Solanales</taxon>
        <taxon>Solanaceae</taxon>
        <taxon>Solanoideae</taxon>
        <taxon>Solaneae</taxon>
        <taxon>Solanum</taxon>
    </lineage>
</organism>
<dbReference type="GO" id="GO:0051607">
    <property type="term" value="P:defense response to virus"/>
    <property type="evidence" value="ECO:0007669"/>
    <property type="project" value="UniProtKB-ARBA"/>
</dbReference>
<dbReference type="GO" id="GO:0005524">
    <property type="term" value="F:ATP binding"/>
    <property type="evidence" value="ECO:0007669"/>
    <property type="project" value="UniProtKB-KW"/>
</dbReference>
<dbReference type="PANTHER" id="PTHR33463:SF218">
    <property type="entry name" value="DISEASE RESISTANCE PROTEIN RPS2-LIKE"/>
    <property type="match status" value="1"/>
</dbReference>
<sequence length="516" mass="58691">MEILVNVVGGFVVEVGKFVRKCIYPKIENIVRFSSKIENIRQEMEKITKLRDDIKGKVEKDEGEGYKPKPDVINLRSEVWTQAQNSIQVKLCSLKNDGESFGSNLMEENYRMEKVEHLPGPSIKDQPAARRNLHKILQHLENDEVGIIGVWGAGGIGKTTLVKNLNNELKQIDVSIRSKLSFGVVIWVTVPKPPIDIRKVQAQIADRLNVKVDTEGSEESNASKIYERLKQEKSFLVILDDVWEAIDLDKVGVPQPKDHAGSKVIITSRFLDVCNQMKIDTEMKVYTLKENESWALFIKNVGDIANRKDIQPLAMEIARECGGLPLAITVIGASLRGKNMAEQWDDIELSSEHENKKRGDIRSCFLYCSLYPASIPTNDLIHCWWAEGFLGEHDTYEKAYNRGITIIEELKNVCLLEETHLKDYVKMHDVVRDVAKWIYNTFGDEHSSVIQAGIELIKISNVEVVSASIKRLSFITQGIQYLPDNFTECPKTTSLLLQRNESLVKIPDKFFCHFQF</sequence>
<evidence type="ECO:0000256" key="4">
    <source>
        <dbReference type="ARBA" id="ARBA00022741"/>
    </source>
</evidence>
<dbReference type="InterPro" id="IPR042197">
    <property type="entry name" value="Apaf_helical"/>
</dbReference>
<evidence type="ECO:0000256" key="5">
    <source>
        <dbReference type="ARBA" id="ARBA00022821"/>
    </source>
</evidence>
<dbReference type="EnsemblPlants" id="PGSC0003DMT400005849">
    <property type="protein sequence ID" value="PGSC0003DMT400005849"/>
    <property type="gene ID" value="PGSC0003DMG400002276"/>
</dbReference>
<dbReference type="InterPro" id="IPR002182">
    <property type="entry name" value="NB-ARC"/>
</dbReference>
<comment type="similarity">
    <text evidence="1">Belongs to the disease resistance NB-LRR family.</text>
</comment>
<feature type="domain" description="Disease resistance protein winged helix" evidence="9">
    <location>
        <begin position="375"/>
        <end position="435"/>
    </location>
</feature>
<dbReference type="GO" id="GO:0043531">
    <property type="term" value="F:ADP binding"/>
    <property type="evidence" value="ECO:0007669"/>
    <property type="project" value="InterPro"/>
</dbReference>
<feature type="coiled-coil region" evidence="7">
    <location>
        <begin position="30"/>
        <end position="57"/>
    </location>
</feature>
<evidence type="ECO:0000313" key="10">
    <source>
        <dbReference type="EnsemblPlants" id="PGSC0003DMT400005849"/>
    </source>
</evidence>
<dbReference type="Proteomes" id="UP000011115">
    <property type="component" value="Unassembled WGS sequence"/>
</dbReference>
<name>M0ZQH2_SOLTU</name>
<dbReference type="FunFam" id="1.10.10.10:FF:000322">
    <property type="entry name" value="Probable disease resistance protein At1g63360"/>
    <property type="match status" value="1"/>
</dbReference>
<feature type="domain" description="NB-ARC" evidence="8">
    <location>
        <begin position="132"/>
        <end position="302"/>
    </location>
</feature>
<evidence type="ECO:0000256" key="2">
    <source>
        <dbReference type="ARBA" id="ARBA00022614"/>
    </source>
</evidence>
<evidence type="ECO:0000259" key="9">
    <source>
        <dbReference type="Pfam" id="PF23559"/>
    </source>
</evidence>
<keyword evidence="7" id="KW-0175">Coiled coil</keyword>
<dbReference type="HOGENOM" id="CLU_000427_1_2_1"/>
<evidence type="ECO:0000256" key="3">
    <source>
        <dbReference type="ARBA" id="ARBA00022737"/>
    </source>
</evidence>
<reference evidence="10" key="2">
    <citation type="submission" date="2015-06" db="UniProtKB">
        <authorList>
            <consortium name="EnsemblPlants"/>
        </authorList>
    </citation>
    <scope>IDENTIFICATION</scope>
    <source>
        <strain evidence="10">DM1-3 516 R44</strain>
    </source>
</reference>
<dbReference type="InterPro" id="IPR027417">
    <property type="entry name" value="P-loop_NTPase"/>
</dbReference>
<keyword evidence="3" id="KW-0677">Repeat</keyword>
<dbReference type="FunFam" id="3.40.50.300:FF:001091">
    <property type="entry name" value="Probable disease resistance protein At1g61300"/>
    <property type="match status" value="1"/>
</dbReference>
<evidence type="ECO:0000256" key="1">
    <source>
        <dbReference type="ARBA" id="ARBA00008894"/>
    </source>
</evidence>
<dbReference type="InParanoid" id="M0ZQH2"/>
<dbReference type="Pfam" id="PF23559">
    <property type="entry name" value="WHD_DRP"/>
    <property type="match status" value="1"/>
</dbReference>
<keyword evidence="2" id="KW-0433">Leucine-rich repeat</keyword>
<dbReference type="OMA" id="FRWLHIN"/>
<dbReference type="InterPro" id="IPR050905">
    <property type="entry name" value="Plant_NBS-LRR"/>
</dbReference>
<accession>M0ZQH2</accession>
<dbReference type="InterPro" id="IPR058922">
    <property type="entry name" value="WHD_DRP"/>
</dbReference>
<evidence type="ECO:0000313" key="11">
    <source>
        <dbReference type="Proteomes" id="UP000011115"/>
    </source>
</evidence>
<keyword evidence="6" id="KW-0067">ATP-binding</keyword>
<dbReference type="PRINTS" id="PR00364">
    <property type="entry name" value="DISEASERSIST"/>
</dbReference>
<dbReference type="PANTHER" id="PTHR33463">
    <property type="entry name" value="NB-ARC DOMAIN-CONTAINING PROTEIN-RELATED"/>
    <property type="match status" value="1"/>
</dbReference>
<dbReference type="SUPFAM" id="SSF52540">
    <property type="entry name" value="P-loop containing nucleoside triphosphate hydrolases"/>
    <property type="match status" value="1"/>
</dbReference>
<reference evidence="11" key="1">
    <citation type="journal article" date="2011" name="Nature">
        <title>Genome sequence and analysis of the tuber crop potato.</title>
        <authorList>
            <consortium name="The Potato Genome Sequencing Consortium"/>
        </authorList>
    </citation>
    <scope>NUCLEOTIDE SEQUENCE [LARGE SCALE GENOMIC DNA]</scope>
    <source>
        <strain evidence="11">cv. DM1-3 516 R44</strain>
    </source>
</reference>
<dbReference type="FunCoup" id="M0ZQH2">
    <property type="interactions" value="15"/>
</dbReference>
<dbReference type="AlphaFoldDB" id="M0ZQH2"/>
<evidence type="ECO:0000259" key="8">
    <source>
        <dbReference type="Pfam" id="PF00931"/>
    </source>
</evidence>
<keyword evidence="11" id="KW-1185">Reference proteome</keyword>
<protein>
    <submittedName>
        <fullName evidence="10">Uncharacterized protein</fullName>
    </submittedName>
</protein>
<dbReference type="PaxDb" id="4113-PGSC0003DMT400005849"/>
<dbReference type="Gene3D" id="1.10.8.430">
    <property type="entry name" value="Helical domain of apoptotic protease-activating factors"/>
    <property type="match status" value="1"/>
</dbReference>
<dbReference type="Gene3D" id="3.40.50.300">
    <property type="entry name" value="P-loop containing nucleotide triphosphate hydrolases"/>
    <property type="match status" value="1"/>
</dbReference>
<dbReference type="Gramene" id="PGSC0003DMT400005849">
    <property type="protein sequence ID" value="PGSC0003DMT400005849"/>
    <property type="gene ID" value="PGSC0003DMG400002276"/>
</dbReference>
<evidence type="ECO:0000256" key="6">
    <source>
        <dbReference type="ARBA" id="ARBA00022840"/>
    </source>
</evidence>
<evidence type="ECO:0000256" key="7">
    <source>
        <dbReference type="SAM" id="Coils"/>
    </source>
</evidence>